<proteinExistence type="predicted"/>
<evidence type="ECO:0000313" key="3">
    <source>
        <dbReference type="EnsemblProtists" id="EKX44188"/>
    </source>
</evidence>
<organism evidence="2">
    <name type="scientific">Guillardia theta (strain CCMP2712)</name>
    <name type="common">Cryptophyte</name>
    <dbReference type="NCBI Taxonomy" id="905079"/>
    <lineage>
        <taxon>Eukaryota</taxon>
        <taxon>Cryptophyceae</taxon>
        <taxon>Pyrenomonadales</taxon>
        <taxon>Geminigeraceae</taxon>
        <taxon>Guillardia</taxon>
    </lineage>
</organism>
<dbReference type="HOGENOM" id="CLU_1404906_0_0_1"/>
<dbReference type="EnsemblProtists" id="EKX44188">
    <property type="protein sequence ID" value="EKX44188"/>
    <property type="gene ID" value="GUITHDRAFT_109973"/>
</dbReference>
<reference evidence="2 4" key="1">
    <citation type="journal article" date="2012" name="Nature">
        <title>Algal genomes reveal evolutionary mosaicism and the fate of nucleomorphs.</title>
        <authorList>
            <consortium name="DOE Joint Genome Institute"/>
            <person name="Curtis B.A."/>
            <person name="Tanifuji G."/>
            <person name="Burki F."/>
            <person name="Gruber A."/>
            <person name="Irimia M."/>
            <person name="Maruyama S."/>
            <person name="Arias M.C."/>
            <person name="Ball S.G."/>
            <person name="Gile G.H."/>
            <person name="Hirakawa Y."/>
            <person name="Hopkins J.F."/>
            <person name="Kuo A."/>
            <person name="Rensing S.A."/>
            <person name="Schmutz J."/>
            <person name="Symeonidi A."/>
            <person name="Elias M."/>
            <person name="Eveleigh R.J."/>
            <person name="Herman E.K."/>
            <person name="Klute M.J."/>
            <person name="Nakayama T."/>
            <person name="Obornik M."/>
            <person name="Reyes-Prieto A."/>
            <person name="Armbrust E.V."/>
            <person name="Aves S.J."/>
            <person name="Beiko R.G."/>
            <person name="Coutinho P."/>
            <person name="Dacks J.B."/>
            <person name="Durnford D.G."/>
            <person name="Fast N.M."/>
            <person name="Green B.R."/>
            <person name="Grisdale C.J."/>
            <person name="Hempel F."/>
            <person name="Henrissat B."/>
            <person name="Hoppner M.P."/>
            <person name="Ishida K."/>
            <person name="Kim E."/>
            <person name="Koreny L."/>
            <person name="Kroth P.G."/>
            <person name="Liu Y."/>
            <person name="Malik S.B."/>
            <person name="Maier U.G."/>
            <person name="McRose D."/>
            <person name="Mock T."/>
            <person name="Neilson J.A."/>
            <person name="Onodera N.T."/>
            <person name="Poole A.M."/>
            <person name="Pritham E.J."/>
            <person name="Richards T.A."/>
            <person name="Rocap G."/>
            <person name="Roy S.W."/>
            <person name="Sarai C."/>
            <person name="Schaack S."/>
            <person name="Shirato S."/>
            <person name="Slamovits C.H."/>
            <person name="Spencer D.F."/>
            <person name="Suzuki S."/>
            <person name="Worden A.Z."/>
            <person name="Zauner S."/>
            <person name="Barry K."/>
            <person name="Bell C."/>
            <person name="Bharti A.K."/>
            <person name="Crow J.A."/>
            <person name="Grimwood J."/>
            <person name="Kramer R."/>
            <person name="Lindquist E."/>
            <person name="Lucas S."/>
            <person name="Salamov A."/>
            <person name="McFadden G.I."/>
            <person name="Lane C.E."/>
            <person name="Keeling P.J."/>
            <person name="Gray M.W."/>
            <person name="Grigoriev I.V."/>
            <person name="Archibald J.M."/>
        </authorList>
    </citation>
    <scope>NUCLEOTIDE SEQUENCE</scope>
    <source>
        <strain evidence="2 4">CCMP2712</strain>
    </source>
</reference>
<protein>
    <submittedName>
        <fullName evidence="2 3">Uncharacterized protein</fullName>
    </submittedName>
</protein>
<evidence type="ECO:0000313" key="2">
    <source>
        <dbReference type="EMBL" id="EKX44188.1"/>
    </source>
</evidence>
<dbReference type="KEGG" id="gtt:GUITHDRAFT_109973"/>
<feature type="compositionally biased region" description="Basic and acidic residues" evidence="1">
    <location>
        <begin position="129"/>
        <end position="139"/>
    </location>
</feature>
<feature type="compositionally biased region" description="Basic residues" evidence="1">
    <location>
        <begin position="117"/>
        <end position="128"/>
    </location>
</feature>
<reference evidence="4" key="2">
    <citation type="submission" date="2012-11" db="EMBL/GenBank/DDBJ databases">
        <authorList>
            <person name="Kuo A."/>
            <person name="Curtis B.A."/>
            <person name="Tanifuji G."/>
            <person name="Burki F."/>
            <person name="Gruber A."/>
            <person name="Irimia M."/>
            <person name="Maruyama S."/>
            <person name="Arias M.C."/>
            <person name="Ball S.G."/>
            <person name="Gile G.H."/>
            <person name="Hirakawa Y."/>
            <person name="Hopkins J.F."/>
            <person name="Rensing S.A."/>
            <person name="Schmutz J."/>
            <person name="Symeonidi A."/>
            <person name="Elias M."/>
            <person name="Eveleigh R.J."/>
            <person name="Herman E.K."/>
            <person name="Klute M.J."/>
            <person name="Nakayama T."/>
            <person name="Obornik M."/>
            <person name="Reyes-Prieto A."/>
            <person name="Armbrust E.V."/>
            <person name="Aves S.J."/>
            <person name="Beiko R.G."/>
            <person name="Coutinho P."/>
            <person name="Dacks J.B."/>
            <person name="Durnford D.G."/>
            <person name="Fast N.M."/>
            <person name="Green B.R."/>
            <person name="Grisdale C."/>
            <person name="Hempe F."/>
            <person name="Henrissat B."/>
            <person name="Hoppner M.P."/>
            <person name="Ishida K.-I."/>
            <person name="Kim E."/>
            <person name="Koreny L."/>
            <person name="Kroth P.G."/>
            <person name="Liu Y."/>
            <person name="Malik S.-B."/>
            <person name="Maier U.G."/>
            <person name="McRose D."/>
            <person name="Mock T."/>
            <person name="Neilson J.A."/>
            <person name="Onodera N.T."/>
            <person name="Poole A.M."/>
            <person name="Pritham E.J."/>
            <person name="Richards T.A."/>
            <person name="Rocap G."/>
            <person name="Roy S.W."/>
            <person name="Sarai C."/>
            <person name="Schaack S."/>
            <person name="Shirato S."/>
            <person name="Slamovits C.H."/>
            <person name="Spencer D.F."/>
            <person name="Suzuki S."/>
            <person name="Worden A.Z."/>
            <person name="Zauner S."/>
            <person name="Barry K."/>
            <person name="Bell C."/>
            <person name="Bharti A.K."/>
            <person name="Crow J.A."/>
            <person name="Grimwood J."/>
            <person name="Kramer R."/>
            <person name="Lindquist E."/>
            <person name="Lucas S."/>
            <person name="Salamov A."/>
            <person name="McFadden G.I."/>
            <person name="Lane C.E."/>
            <person name="Keeling P.J."/>
            <person name="Gray M.W."/>
            <person name="Grigoriev I.V."/>
            <person name="Archibald J.M."/>
        </authorList>
    </citation>
    <scope>NUCLEOTIDE SEQUENCE</scope>
    <source>
        <strain evidence="4">CCMP2712</strain>
    </source>
</reference>
<dbReference type="PaxDb" id="55529-EKX44188"/>
<name>L1J6M0_GUITC</name>
<dbReference type="Proteomes" id="UP000011087">
    <property type="component" value="Unassembled WGS sequence"/>
</dbReference>
<dbReference type="RefSeq" id="XP_005831168.1">
    <property type="nucleotide sequence ID" value="XM_005831111.1"/>
</dbReference>
<reference evidence="3" key="3">
    <citation type="submission" date="2016-03" db="UniProtKB">
        <authorList>
            <consortium name="EnsemblProtists"/>
        </authorList>
    </citation>
    <scope>IDENTIFICATION</scope>
</reference>
<keyword evidence="4" id="KW-1185">Reference proteome</keyword>
<sequence>MNHGHLEVNPKLDELMHRSDGETLGRHIDEASQLGSDLLRKSQAPRHGHSYHPEAVVVKAAHEYTKMVHRDLDYLATELQSEHHKTKDSLPLHERDHKSGHGHQHGHHNQEHQPTEHHHHHHHHHHHSSSHDHVSDRVGKVDSLCSRKIHVWTGHHQGGQQVATSSESVNFGEKPIELVDKFYYDRDDMVERLM</sequence>
<evidence type="ECO:0000256" key="1">
    <source>
        <dbReference type="SAM" id="MobiDB-lite"/>
    </source>
</evidence>
<dbReference type="GeneID" id="17300729"/>
<accession>L1J6M0</accession>
<feature type="region of interest" description="Disordered" evidence="1">
    <location>
        <begin position="82"/>
        <end position="139"/>
    </location>
</feature>
<dbReference type="AlphaFoldDB" id="L1J6M0"/>
<evidence type="ECO:0000313" key="4">
    <source>
        <dbReference type="Proteomes" id="UP000011087"/>
    </source>
</evidence>
<gene>
    <name evidence="2" type="ORF">GUITHDRAFT_109973</name>
</gene>
<feature type="compositionally biased region" description="Basic and acidic residues" evidence="1">
    <location>
        <begin position="82"/>
        <end position="99"/>
    </location>
</feature>
<dbReference type="EMBL" id="JH993006">
    <property type="protein sequence ID" value="EKX44188.1"/>
    <property type="molecule type" value="Genomic_DNA"/>
</dbReference>